<dbReference type="Proteomes" id="UP000314251">
    <property type="component" value="Unassembled WGS sequence"/>
</dbReference>
<gene>
    <name evidence="1" type="ORF">FH607_002120</name>
</gene>
<dbReference type="AlphaFoldDB" id="A0A5N6AR95"/>
<name>A0A5N6AR95_9ACTN</name>
<evidence type="ECO:0008006" key="3">
    <source>
        <dbReference type="Google" id="ProtNLM"/>
    </source>
</evidence>
<dbReference type="EMBL" id="VDLY02000001">
    <property type="protein sequence ID" value="KAB8171134.1"/>
    <property type="molecule type" value="Genomic_DNA"/>
</dbReference>
<dbReference type="RefSeq" id="WP_139665817.1">
    <property type="nucleotide sequence ID" value="NZ_VDLY02000001.1"/>
</dbReference>
<organism evidence="1 2">
    <name type="scientific">Streptomyces mimosae</name>
    <dbReference type="NCBI Taxonomy" id="2586635"/>
    <lineage>
        <taxon>Bacteria</taxon>
        <taxon>Bacillati</taxon>
        <taxon>Actinomycetota</taxon>
        <taxon>Actinomycetes</taxon>
        <taxon>Kitasatosporales</taxon>
        <taxon>Streptomycetaceae</taxon>
        <taxon>Streptomyces</taxon>
    </lineage>
</organism>
<proteinExistence type="predicted"/>
<evidence type="ECO:0000313" key="1">
    <source>
        <dbReference type="EMBL" id="KAB8171134.1"/>
    </source>
</evidence>
<sequence length="194" mass="21352">MLAALIRAAHPQLAEAVTLTEITDQVRLRKKSGPDLSRAVGALVRKAFGKARLKEGVLAGIVIHEDMDDCVGPSYDSVRRAVSAVLARESDGVSTVYALAAAESEAWLLLFPDAFPLHRPTWRIPKQLQGKDTGRRRNPKEDLMSVLKNPSFRESDGPEVLARGLANGLLDKPNGSNRSYNEFIGDLTRWEIPR</sequence>
<keyword evidence="2" id="KW-1185">Reference proteome</keyword>
<protein>
    <recommendedName>
        <fullName evidence="3">DUF4276 family protein</fullName>
    </recommendedName>
</protein>
<evidence type="ECO:0000313" key="2">
    <source>
        <dbReference type="Proteomes" id="UP000314251"/>
    </source>
</evidence>
<dbReference type="OrthoDB" id="5198169at2"/>
<accession>A0A5N6AR95</accession>
<comment type="caution">
    <text evidence="1">The sequence shown here is derived from an EMBL/GenBank/DDBJ whole genome shotgun (WGS) entry which is preliminary data.</text>
</comment>
<reference evidence="1" key="1">
    <citation type="submission" date="2019-10" db="EMBL/GenBank/DDBJ databases">
        <title>Nonomuraea sp. nov., isolated from Phyllanthus amarus.</title>
        <authorList>
            <person name="Klykleung N."/>
            <person name="Tanasupawat S."/>
        </authorList>
    </citation>
    <scope>NUCLEOTIDE SEQUENCE [LARGE SCALE GENOMIC DNA]</scope>
    <source>
        <strain evidence="1">3MP-10</strain>
    </source>
</reference>